<evidence type="ECO:0000313" key="2">
    <source>
        <dbReference type="Proteomes" id="UP001189429"/>
    </source>
</evidence>
<evidence type="ECO:0000313" key="1">
    <source>
        <dbReference type="EMBL" id="CAK0875240.1"/>
    </source>
</evidence>
<keyword evidence="2" id="KW-1185">Reference proteome</keyword>
<reference evidence="1" key="1">
    <citation type="submission" date="2023-10" db="EMBL/GenBank/DDBJ databases">
        <authorList>
            <person name="Chen Y."/>
            <person name="Shah S."/>
            <person name="Dougan E. K."/>
            <person name="Thang M."/>
            <person name="Chan C."/>
        </authorList>
    </citation>
    <scope>NUCLEOTIDE SEQUENCE [LARGE SCALE GENOMIC DNA]</scope>
</reference>
<dbReference type="EMBL" id="CAUYUJ010017492">
    <property type="protein sequence ID" value="CAK0875240.1"/>
    <property type="molecule type" value="Genomic_DNA"/>
</dbReference>
<name>A0ABN9VQF0_9DINO</name>
<feature type="non-terminal residue" evidence="1">
    <location>
        <position position="91"/>
    </location>
</feature>
<proteinExistence type="predicted"/>
<gene>
    <name evidence="1" type="ORF">PCOR1329_LOCUS59950</name>
</gene>
<protein>
    <submittedName>
        <fullName evidence="1">Uncharacterized protein</fullName>
    </submittedName>
</protein>
<comment type="caution">
    <text evidence="1">The sequence shown here is derived from an EMBL/GenBank/DDBJ whole genome shotgun (WGS) entry which is preliminary data.</text>
</comment>
<accession>A0ABN9VQF0</accession>
<sequence length="91" mass="10168">AWETSVHRPYHVASAFAGAGDVVWRQSLRSEAAVANSQVSCSMQWGLREFFGTICLETPKERCKHLGFPPQIAYVCLNMYAGPRFIMLGTM</sequence>
<feature type="non-terminal residue" evidence="1">
    <location>
        <position position="1"/>
    </location>
</feature>
<dbReference type="Proteomes" id="UP001189429">
    <property type="component" value="Unassembled WGS sequence"/>
</dbReference>
<organism evidence="1 2">
    <name type="scientific">Prorocentrum cordatum</name>
    <dbReference type="NCBI Taxonomy" id="2364126"/>
    <lineage>
        <taxon>Eukaryota</taxon>
        <taxon>Sar</taxon>
        <taxon>Alveolata</taxon>
        <taxon>Dinophyceae</taxon>
        <taxon>Prorocentrales</taxon>
        <taxon>Prorocentraceae</taxon>
        <taxon>Prorocentrum</taxon>
    </lineage>
</organism>